<dbReference type="EMBL" id="LAVV01007438">
    <property type="protein sequence ID" value="KNZ55922.1"/>
    <property type="molecule type" value="Genomic_DNA"/>
</dbReference>
<reference evidence="1 2" key="1">
    <citation type="submission" date="2015-08" db="EMBL/GenBank/DDBJ databases">
        <title>Next Generation Sequencing and Analysis of the Genome of Puccinia sorghi L Schw, the Causal Agent of Maize Common Rust.</title>
        <authorList>
            <person name="Rochi L."/>
            <person name="Burguener G."/>
            <person name="Darino M."/>
            <person name="Turjanski A."/>
            <person name="Kreff E."/>
            <person name="Dieguez M.J."/>
            <person name="Sacco F."/>
        </authorList>
    </citation>
    <scope>NUCLEOTIDE SEQUENCE [LARGE SCALE GENOMIC DNA]</scope>
    <source>
        <strain evidence="1 2">RO10H11247</strain>
    </source>
</reference>
<evidence type="ECO:0000313" key="1">
    <source>
        <dbReference type="EMBL" id="KNZ55922.1"/>
    </source>
</evidence>
<proteinExistence type="predicted"/>
<comment type="caution">
    <text evidence="1">The sequence shown here is derived from an EMBL/GenBank/DDBJ whole genome shotgun (WGS) entry which is preliminary data.</text>
</comment>
<sequence>MEAPRKTSFMDIIRATCCALTNIVILSAPCLSLISHLDALWTSGKTNYDHIRTAFKKLENLGTGEHPSGSWLSIMIMFLWQDDNTTNSYINKPSLRSLICISLEKINQCANKSVVQVSSKSLPNIPQNINPDLLEGTKSAGSFLN</sequence>
<dbReference type="VEuPathDB" id="FungiDB:VP01_2541g2"/>
<name>A0A0L6V5X1_9BASI</name>
<dbReference type="AlphaFoldDB" id="A0A0L6V5X1"/>
<keyword evidence="2" id="KW-1185">Reference proteome</keyword>
<evidence type="ECO:0000313" key="2">
    <source>
        <dbReference type="Proteomes" id="UP000037035"/>
    </source>
</evidence>
<gene>
    <name evidence="1" type="ORF">VP01_2541g2</name>
</gene>
<organism evidence="1 2">
    <name type="scientific">Puccinia sorghi</name>
    <dbReference type="NCBI Taxonomy" id="27349"/>
    <lineage>
        <taxon>Eukaryota</taxon>
        <taxon>Fungi</taxon>
        <taxon>Dikarya</taxon>
        <taxon>Basidiomycota</taxon>
        <taxon>Pucciniomycotina</taxon>
        <taxon>Pucciniomycetes</taxon>
        <taxon>Pucciniales</taxon>
        <taxon>Pucciniaceae</taxon>
        <taxon>Puccinia</taxon>
    </lineage>
</organism>
<protein>
    <submittedName>
        <fullName evidence="1">Uncharacterized protein</fullName>
    </submittedName>
</protein>
<dbReference type="Proteomes" id="UP000037035">
    <property type="component" value="Unassembled WGS sequence"/>
</dbReference>
<accession>A0A0L6V5X1</accession>